<dbReference type="InterPro" id="IPR053151">
    <property type="entry name" value="RNase_H-like"/>
</dbReference>
<protein>
    <submittedName>
        <fullName evidence="3">Uncharacterized protein LOC104733943</fullName>
    </submittedName>
</protein>
<evidence type="ECO:0000313" key="3">
    <source>
        <dbReference type="RefSeq" id="XP_019089219.1"/>
    </source>
</evidence>
<dbReference type="CDD" id="cd06222">
    <property type="entry name" value="RNase_H_like"/>
    <property type="match status" value="1"/>
</dbReference>
<accession>A0ABM1QR31</accession>
<dbReference type="InterPro" id="IPR036397">
    <property type="entry name" value="RNaseH_sf"/>
</dbReference>
<evidence type="ECO:0000313" key="2">
    <source>
        <dbReference type="Proteomes" id="UP000694864"/>
    </source>
</evidence>
<dbReference type="PANTHER" id="PTHR47723:SF13">
    <property type="entry name" value="PUTATIVE-RELATED"/>
    <property type="match status" value="1"/>
</dbReference>
<dbReference type="RefSeq" id="XP_019089219.1">
    <property type="nucleotide sequence ID" value="XM_019233674.1"/>
</dbReference>
<dbReference type="Proteomes" id="UP000694864">
    <property type="component" value="Chromosome 12"/>
</dbReference>
<reference evidence="3" key="2">
    <citation type="submission" date="2025-08" db="UniProtKB">
        <authorList>
            <consortium name="RefSeq"/>
        </authorList>
    </citation>
    <scope>IDENTIFICATION</scope>
    <source>
        <tissue evidence="3">Leaf</tissue>
    </source>
</reference>
<dbReference type="SUPFAM" id="SSF53098">
    <property type="entry name" value="Ribonuclease H-like"/>
    <property type="match status" value="1"/>
</dbReference>
<organism evidence="2 3">
    <name type="scientific">Camelina sativa</name>
    <name type="common">False flax</name>
    <name type="synonym">Myagrum sativum</name>
    <dbReference type="NCBI Taxonomy" id="90675"/>
    <lineage>
        <taxon>Eukaryota</taxon>
        <taxon>Viridiplantae</taxon>
        <taxon>Streptophyta</taxon>
        <taxon>Embryophyta</taxon>
        <taxon>Tracheophyta</taxon>
        <taxon>Spermatophyta</taxon>
        <taxon>Magnoliopsida</taxon>
        <taxon>eudicotyledons</taxon>
        <taxon>Gunneridae</taxon>
        <taxon>Pentapetalae</taxon>
        <taxon>rosids</taxon>
        <taxon>malvids</taxon>
        <taxon>Brassicales</taxon>
        <taxon>Brassicaceae</taxon>
        <taxon>Camelineae</taxon>
        <taxon>Camelina</taxon>
    </lineage>
</organism>
<dbReference type="InterPro" id="IPR044730">
    <property type="entry name" value="RNase_H-like_dom_plant"/>
</dbReference>
<dbReference type="Gene3D" id="3.30.420.10">
    <property type="entry name" value="Ribonuclease H-like superfamily/Ribonuclease H"/>
    <property type="match status" value="1"/>
</dbReference>
<dbReference type="InterPro" id="IPR012337">
    <property type="entry name" value="RNaseH-like_sf"/>
</dbReference>
<dbReference type="GeneID" id="104733943"/>
<sequence length="147" mass="16087">MATAGGVLHDSSGAWIGGFALQIGICSAPLAELWGVYYGLVMAWEKQATRLELEIDSKVVVGFLKTGVSEAHLLSFLICLCHGFISRDWCVRISHVYRETNRLADGLANYAFSLELVFHALDVVSSCIEFLLSSDTQGMASLRRVCL</sequence>
<reference evidence="2" key="1">
    <citation type="journal article" date="2014" name="Nat. Commun.">
        <title>The emerging biofuel crop Camelina sativa retains a highly undifferentiated hexaploid genome structure.</title>
        <authorList>
            <person name="Kagale S."/>
            <person name="Koh C."/>
            <person name="Nixon J."/>
            <person name="Bollina V."/>
            <person name="Clarke W.E."/>
            <person name="Tuteja R."/>
            <person name="Spillane C."/>
            <person name="Robinson S.J."/>
            <person name="Links M.G."/>
            <person name="Clarke C."/>
            <person name="Higgins E.E."/>
            <person name="Huebert T."/>
            <person name="Sharpe A.G."/>
            <person name="Parkin I.A."/>
        </authorList>
    </citation>
    <scope>NUCLEOTIDE SEQUENCE [LARGE SCALE GENOMIC DNA]</scope>
    <source>
        <strain evidence="2">cv. DH55</strain>
    </source>
</reference>
<dbReference type="PROSITE" id="PS50879">
    <property type="entry name" value="RNASE_H_1"/>
    <property type="match status" value="1"/>
</dbReference>
<evidence type="ECO:0000259" key="1">
    <source>
        <dbReference type="PROSITE" id="PS50879"/>
    </source>
</evidence>
<gene>
    <name evidence="3" type="primary">LOC104733943</name>
</gene>
<dbReference type="PANTHER" id="PTHR47723">
    <property type="entry name" value="OS05G0353850 PROTEIN"/>
    <property type="match status" value="1"/>
</dbReference>
<name>A0ABM1QR31_CAMSA</name>
<feature type="domain" description="RNase H type-1" evidence="1">
    <location>
        <begin position="1"/>
        <end position="113"/>
    </location>
</feature>
<dbReference type="InterPro" id="IPR002156">
    <property type="entry name" value="RNaseH_domain"/>
</dbReference>
<dbReference type="Pfam" id="PF13456">
    <property type="entry name" value="RVT_3"/>
    <property type="match status" value="1"/>
</dbReference>
<proteinExistence type="predicted"/>
<keyword evidence="2" id="KW-1185">Reference proteome</keyword>